<dbReference type="EMBL" id="JADIMT010000068">
    <property type="protein sequence ID" value="MBO8436443.1"/>
    <property type="molecule type" value="Genomic_DNA"/>
</dbReference>
<protein>
    <submittedName>
        <fullName evidence="2">DUF362 domain-containing protein</fullName>
    </submittedName>
</protein>
<dbReference type="Pfam" id="PF04015">
    <property type="entry name" value="DUF362"/>
    <property type="match status" value="1"/>
</dbReference>
<gene>
    <name evidence="2" type="ORF">IAA97_05650</name>
</gene>
<dbReference type="InterPro" id="IPR007160">
    <property type="entry name" value="DUF362"/>
</dbReference>
<evidence type="ECO:0000313" key="2">
    <source>
        <dbReference type="EMBL" id="MBO8436443.1"/>
    </source>
</evidence>
<name>A0A9D9DZN1_9SPIO</name>
<organism evidence="2 3">
    <name type="scientific">Candidatus Ornithospirochaeta stercoripullorum</name>
    <dbReference type="NCBI Taxonomy" id="2840899"/>
    <lineage>
        <taxon>Bacteria</taxon>
        <taxon>Pseudomonadati</taxon>
        <taxon>Spirochaetota</taxon>
        <taxon>Spirochaetia</taxon>
        <taxon>Spirochaetales</taxon>
        <taxon>Spirochaetaceae</taxon>
        <taxon>Spirochaetaceae incertae sedis</taxon>
        <taxon>Candidatus Ornithospirochaeta</taxon>
    </lineage>
</organism>
<dbReference type="Proteomes" id="UP000823615">
    <property type="component" value="Unassembled WGS sequence"/>
</dbReference>
<reference evidence="2" key="2">
    <citation type="journal article" date="2021" name="PeerJ">
        <title>Extensive microbial diversity within the chicken gut microbiome revealed by metagenomics and culture.</title>
        <authorList>
            <person name="Gilroy R."/>
            <person name="Ravi A."/>
            <person name="Getino M."/>
            <person name="Pursley I."/>
            <person name="Horton D.L."/>
            <person name="Alikhan N.F."/>
            <person name="Baker D."/>
            <person name="Gharbi K."/>
            <person name="Hall N."/>
            <person name="Watson M."/>
            <person name="Adriaenssens E.M."/>
            <person name="Foster-Nyarko E."/>
            <person name="Jarju S."/>
            <person name="Secka A."/>
            <person name="Antonio M."/>
            <person name="Oren A."/>
            <person name="Chaudhuri R.R."/>
            <person name="La Ragione R."/>
            <person name="Hildebrand F."/>
            <person name="Pallen M.J."/>
        </authorList>
    </citation>
    <scope>NUCLEOTIDE SEQUENCE</scope>
    <source>
        <strain evidence="2">7293</strain>
    </source>
</reference>
<evidence type="ECO:0000313" key="3">
    <source>
        <dbReference type="Proteomes" id="UP000823615"/>
    </source>
</evidence>
<proteinExistence type="predicted"/>
<dbReference type="AlphaFoldDB" id="A0A9D9DZN1"/>
<reference evidence="2" key="1">
    <citation type="submission" date="2020-10" db="EMBL/GenBank/DDBJ databases">
        <authorList>
            <person name="Gilroy R."/>
        </authorList>
    </citation>
    <scope>NUCLEOTIDE SEQUENCE</scope>
    <source>
        <strain evidence="2">7293</strain>
    </source>
</reference>
<accession>A0A9D9DZN1</accession>
<evidence type="ECO:0000259" key="1">
    <source>
        <dbReference type="Pfam" id="PF04015"/>
    </source>
</evidence>
<comment type="caution">
    <text evidence="2">The sequence shown here is derived from an EMBL/GenBank/DDBJ whole genome shotgun (WGS) entry which is preliminary data.</text>
</comment>
<feature type="domain" description="DUF362" evidence="1">
    <location>
        <begin position="36"/>
        <end position="227"/>
    </location>
</feature>
<sequence length="358" mass="39361">MNRTIAVIYSRDITEMTRKLLEAESNLLPSDYSASIILKPNLVTPSDPADGAVTHTEIVEETVHFLSSRGYRNITIAEGSWVGAQTESCFRRLGYYDIAKRFGIKLLDTKKDKFCKVSPCGIDMEVSETALNADFLINMPVLKGHCQTHMTHAMKNLKGLISDKSKRDFYRLGLDRPIAALNTVFKPGLIISDSICGDLDFEEGGNPVRTDRMMAASDAVLLDAYASTLMGFSPDDIGYIREARKLGLLHDADWNIKELSKPTSTGVKPTGIAKRLSAYTEPIDACSACYAALIHALKRLDDDGVLYKLDKKKIAIGQGWREKSPELGCGACCSKAIKTVTGCPVRADNILTMLRSLL</sequence>